<feature type="transmembrane region" description="Helical" evidence="8">
    <location>
        <begin position="40"/>
        <end position="58"/>
    </location>
</feature>
<name>Q8TNR8_METAC</name>
<dbReference type="Proteomes" id="UP000002487">
    <property type="component" value="Chromosome"/>
</dbReference>
<evidence type="ECO:0000313" key="9">
    <source>
        <dbReference type="EMBL" id="AAM05610.1"/>
    </source>
</evidence>
<dbReference type="PhylomeDB" id="Q8TNR8"/>
<evidence type="ECO:0000256" key="3">
    <source>
        <dbReference type="ARBA" id="ARBA00022448"/>
    </source>
</evidence>
<keyword evidence="7 8" id="KW-0472">Membrane</keyword>
<keyword evidence="4" id="KW-1003">Cell membrane</keyword>
<evidence type="ECO:0000256" key="8">
    <source>
        <dbReference type="SAM" id="Phobius"/>
    </source>
</evidence>
<keyword evidence="6 8" id="KW-1133">Transmembrane helix</keyword>
<dbReference type="GO" id="GO:0005886">
    <property type="term" value="C:plasma membrane"/>
    <property type="evidence" value="ECO:0007669"/>
    <property type="project" value="UniProtKB-SubCell"/>
</dbReference>
<feature type="transmembrane region" description="Helical" evidence="8">
    <location>
        <begin position="78"/>
        <end position="103"/>
    </location>
</feature>
<dbReference type="InParanoid" id="Q8TNR8"/>
<protein>
    <submittedName>
        <fullName evidence="9">Permease</fullName>
    </submittedName>
</protein>
<accession>Q8TNR8</accession>
<dbReference type="AlphaFoldDB" id="Q8TNR8"/>
<proteinExistence type="inferred from homology"/>
<feature type="transmembrane region" description="Helical" evidence="8">
    <location>
        <begin position="277"/>
        <end position="302"/>
    </location>
</feature>
<comment type="similarity">
    <text evidence="2">Belongs to the autoinducer-2 exporter (AI-2E) (TC 2.A.86) family.</text>
</comment>
<feature type="transmembrane region" description="Helical" evidence="8">
    <location>
        <begin position="12"/>
        <end position="34"/>
    </location>
</feature>
<keyword evidence="5 8" id="KW-0812">Transmembrane</keyword>
<dbReference type="InterPro" id="IPR002549">
    <property type="entry name" value="AI-2E-like"/>
</dbReference>
<dbReference type="EMBL" id="AE010299">
    <property type="protein sequence ID" value="AAM05610.1"/>
    <property type="molecule type" value="Genomic_DNA"/>
</dbReference>
<evidence type="ECO:0000256" key="7">
    <source>
        <dbReference type="ARBA" id="ARBA00023136"/>
    </source>
</evidence>
<dbReference type="PANTHER" id="PTHR21716">
    <property type="entry name" value="TRANSMEMBRANE PROTEIN"/>
    <property type="match status" value="1"/>
</dbReference>
<evidence type="ECO:0000256" key="5">
    <source>
        <dbReference type="ARBA" id="ARBA00022692"/>
    </source>
</evidence>
<evidence type="ECO:0000313" key="10">
    <source>
        <dbReference type="Proteomes" id="UP000002487"/>
    </source>
</evidence>
<dbReference type="PANTHER" id="PTHR21716:SF53">
    <property type="entry name" value="PERMEASE PERM-RELATED"/>
    <property type="match status" value="1"/>
</dbReference>
<organism evidence="9 10">
    <name type="scientific">Methanosarcina acetivorans (strain ATCC 35395 / DSM 2834 / JCM 12185 / C2A)</name>
    <dbReference type="NCBI Taxonomy" id="188937"/>
    <lineage>
        <taxon>Archaea</taxon>
        <taxon>Methanobacteriati</taxon>
        <taxon>Methanobacteriota</taxon>
        <taxon>Stenosarchaea group</taxon>
        <taxon>Methanomicrobia</taxon>
        <taxon>Methanosarcinales</taxon>
        <taxon>Methanosarcinaceae</taxon>
        <taxon>Methanosarcina</taxon>
    </lineage>
</organism>
<evidence type="ECO:0000256" key="4">
    <source>
        <dbReference type="ARBA" id="ARBA00022475"/>
    </source>
</evidence>
<evidence type="ECO:0000256" key="6">
    <source>
        <dbReference type="ARBA" id="ARBA00022989"/>
    </source>
</evidence>
<sequence>MWCIMENISMNNYYNIMKFLALTTILFVLFFAILFYFQDIFIVLILGAVLILIAEKMIQFFNRFMDSFPKFNRKAVGLVLLTGAGLIFLLFVGSQVQALGVLIGDFSNIQQDYASGASALFSEHESELSKLADSGIIKPQDLQKIGNTIFSGVTDLVSKVSYYLFTGLLIIPLMFGVYFKHHNKIGSYIQTYAPPEHAEGITRALKRMGRELEDFFSAKMLESAVVGLICCIGFYLGGLEGWFYLGILAGFLNIIPYLGPLLGAIPPVIVGYIDSPMTALFAVITVIVAQTIDNLYLIPFMISEKVDINPLLSVVLTLAASKLLGPLGMVLAIPIYIIYKIIIKESYRELVNIYKND</sequence>
<feature type="transmembrane region" description="Helical" evidence="8">
    <location>
        <begin position="314"/>
        <end position="339"/>
    </location>
</feature>
<reference evidence="9 10" key="1">
    <citation type="journal article" date="2002" name="Genome Res.">
        <title>The genome of Methanosarcina acetivorans reveals extensive metabolic and physiological diversity.</title>
        <authorList>
            <person name="Galagan J.E."/>
            <person name="Nusbaum C."/>
            <person name="Roy A."/>
            <person name="Endrizzi M.G."/>
            <person name="Macdonald P."/>
            <person name="FitzHugh W."/>
            <person name="Calvo S."/>
            <person name="Engels R."/>
            <person name="Smirnov S."/>
            <person name="Atnoor D."/>
            <person name="Brown A."/>
            <person name="Allen N."/>
            <person name="Naylor J."/>
            <person name="Stange-Thomann N."/>
            <person name="DeArellano K."/>
            <person name="Johnson R."/>
            <person name="Linton L."/>
            <person name="McEwan P."/>
            <person name="McKernan K."/>
            <person name="Talamas J."/>
            <person name="Tirrell A."/>
            <person name="Ye W."/>
            <person name="Zimmer A."/>
            <person name="Barber R.D."/>
            <person name="Cann I."/>
            <person name="Graham D.E."/>
            <person name="Grahame D.A."/>
            <person name="Guss A."/>
            <person name="Hedderich R."/>
            <person name="Ingram-Smith C."/>
            <person name="Kuettner C.H."/>
            <person name="Krzycki J.A."/>
            <person name="Leigh J.A."/>
            <person name="Li W."/>
            <person name="Liu J."/>
            <person name="Mukhopadhyay B."/>
            <person name="Reeve J.N."/>
            <person name="Smith K."/>
            <person name="Springer T.A."/>
            <person name="Umayam L.A."/>
            <person name="White O."/>
            <person name="White R.H."/>
            <person name="de Macario E.C."/>
            <person name="Ferry J.G."/>
            <person name="Jarrell K.F."/>
            <person name="Jing H."/>
            <person name="Macario A.J.L."/>
            <person name="Paulsen I."/>
            <person name="Pritchett M."/>
            <person name="Sowers K.R."/>
            <person name="Swanson R.V."/>
            <person name="Zinder S.H."/>
            <person name="Lander E."/>
            <person name="Metcalf W.W."/>
            <person name="Birren B."/>
        </authorList>
    </citation>
    <scope>NUCLEOTIDE SEQUENCE [LARGE SCALE GENOMIC DNA]</scope>
    <source>
        <strain evidence="10">ATCC 35395 / DSM 2834 / JCM 12185 / C2A</strain>
    </source>
</reference>
<keyword evidence="10" id="KW-1185">Reference proteome</keyword>
<dbReference type="KEGG" id="mac:MA_2214"/>
<comment type="subcellular location">
    <subcellularLocation>
        <location evidence="1">Cell membrane</location>
        <topology evidence="1">Multi-pass membrane protein</topology>
    </subcellularLocation>
</comment>
<feature type="transmembrane region" description="Helical" evidence="8">
    <location>
        <begin position="216"/>
        <end position="236"/>
    </location>
</feature>
<gene>
    <name evidence="9" type="ordered locus">MA_2214</name>
</gene>
<evidence type="ECO:0000256" key="1">
    <source>
        <dbReference type="ARBA" id="ARBA00004651"/>
    </source>
</evidence>
<dbReference type="EnsemblBacteria" id="AAM05610">
    <property type="protein sequence ID" value="AAM05610"/>
    <property type="gene ID" value="MA_2214"/>
</dbReference>
<feature type="transmembrane region" description="Helical" evidence="8">
    <location>
        <begin position="242"/>
        <end position="265"/>
    </location>
</feature>
<dbReference type="HOGENOM" id="CLU_031275_8_3_2"/>
<dbReference type="Pfam" id="PF01594">
    <property type="entry name" value="AI-2E_transport"/>
    <property type="match status" value="1"/>
</dbReference>
<evidence type="ECO:0000256" key="2">
    <source>
        <dbReference type="ARBA" id="ARBA00009773"/>
    </source>
</evidence>
<dbReference type="STRING" id="188937.MA_2214"/>
<feature type="transmembrane region" description="Helical" evidence="8">
    <location>
        <begin position="160"/>
        <end position="179"/>
    </location>
</feature>
<keyword evidence="3" id="KW-0813">Transport</keyword>